<dbReference type="STRING" id="36166.T1GS35"/>
<protein>
    <submittedName>
        <fullName evidence="1">Uncharacterized protein</fullName>
    </submittedName>
</protein>
<proteinExistence type="predicted"/>
<sequence>MHWCTCHKLIHRRHQILTKIWGNEKMPQEWNLSKICTVFKKGDRSVLKNYREINLLNVAYKIPASIISERELLNGNESRTSPQGNPTRFPLTTSSSIFGRRTTLQIEMSYIEQRTFWVYYQSSSI</sequence>
<dbReference type="EnsemblMetazoa" id="MESCA006483-RA">
    <property type="protein sequence ID" value="MESCA006483-PA"/>
    <property type="gene ID" value="MESCA006483"/>
</dbReference>
<evidence type="ECO:0000313" key="2">
    <source>
        <dbReference type="Proteomes" id="UP000015102"/>
    </source>
</evidence>
<reference evidence="2" key="1">
    <citation type="submission" date="2013-02" db="EMBL/GenBank/DDBJ databases">
        <authorList>
            <person name="Hughes D."/>
        </authorList>
    </citation>
    <scope>NUCLEOTIDE SEQUENCE</scope>
    <source>
        <strain>Durham</strain>
        <strain evidence="2">NC isolate 2 -- Noor lab</strain>
    </source>
</reference>
<accession>T1GS35</accession>
<dbReference type="HOGENOM" id="CLU_1995210_0_0_1"/>
<dbReference type="AlphaFoldDB" id="T1GS35"/>
<dbReference type="EMBL" id="CAQQ02017096">
    <property type="status" value="NOT_ANNOTATED_CDS"/>
    <property type="molecule type" value="Genomic_DNA"/>
</dbReference>
<organism evidence="1 2">
    <name type="scientific">Megaselia scalaris</name>
    <name type="common">Humpbacked fly</name>
    <name type="synonym">Phora scalaris</name>
    <dbReference type="NCBI Taxonomy" id="36166"/>
    <lineage>
        <taxon>Eukaryota</taxon>
        <taxon>Metazoa</taxon>
        <taxon>Ecdysozoa</taxon>
        <taxon>Arthropoda</taxon>
        <taxon>Hexapoda</taxon>
        <taxon>Insecta</taxon>
        <taxon>Pterygota</taxon>
        <taxon>Neoptera</taxon>
        <taxon>Endopterygota</taxon>
        <taxon>Diptera</taxon>
        <taxon>Brachycera</taxon>
        <taxon>Muscomorpha</taxon>
        <taxon>Platypezoidea</taxon>
        <taxon>Phoridae</taxon>
        <taxon>Megaseliini</taxon>
        <taxon>Megaselia</taxon>
    </lineage>
</organism>
<keyword evidence="2" id="KW-1185">Reference proteome</keyword>
<evidence type="ECO:0000313" key="1">
    <source>
        <dbReference type="EnsemblMetazoa" id="MESCA006483-PA"/>
    </source>
</evidence>
<dbReference type="Proteomes" id="UP000015102">
    <property type="component" value="Unassembled WGS sequence"/>
</dbReference>
<name>T1GS35_MEGSC</name>
<reference evidence="1" key="2">
    <citation type="submission" date="2015-06" db="UniProtKB">
        <authorList>
            <consortium name="EnsemblMetazoa"/>
        </authorList>
    </citation>
    <scope>IDENTIFICATION</scope>
</reference>
<dbReference type="EMBL" id="CAQQ02017097">
    <property type="status" value="NOT_ANNOTATED_CDS"/>
    <property type="molecule type" value="Genomic_DNA"/>
</dbReference>